<name>Q5KT44_DOLNA</name>
<dbReference type="Gene3D" id="1.20.58.1610">
    <property type="entry name" value="NADH:ubiquinone/plastoquinone oxidoreductase, chain 3"/>
    <property type="match status" value="1"/>
</dbReference>
<protein>
    <recommendedName>
        <fullName evidence="3 9">NADH-ubiquinone oxidoreductase chain 3</fullName>
        <ecNumber evidence="9">7.1.1.2</ecNumber>
    </recommendedName>
</protein>
<evidence type="ECO:0000256" key="2">
    <source>
        <dbReference type="ARBA" id="ARBA00008472"/>
    </source>
</evidence>
<comment type="function">
    <text evidence="9">Core subunit of the mitochondrial membrane respiratory chain NADH dehydrogenase (Complex I) which catalyzes electron transfer from NADH through the respiratory chain, using ubiquinone as an electron acceptor. Essential for the catalytic activity of complex I.</text>
</comment>
<gene>
    <name evidence="10" type="primary">nad3</name>
</gene>
<geneLocation type="mitochondrion" evidence="10"/>
<keyword evidence="4 9" id="KW-0813">Transport</keyword>
<dbReference type="EMBL" id="AB176541">
    <property type="protein sequence ID" value="BAD86522.1"/>
    <property type="molecule type" value="Genomic_DNA"/>
</dbReference>
<dbReference type="PANTHER" id="PTHR11058">
    <property type="entry name" value="NADH-UBIQUINONE OXIDOREDUCTASE CHAIN 3"/>
    <property type="match status" value="1"/>
</dbReference>
<dbReference type="GO" id="GO:0030964">
    <property type="term" value="C:NADH dehydrogenase complex"/>
    <property type="evidence" value="ECO:0007669"/>
    <property type="project" value="TreeGrafter"/>
</dbReference>
<comment type="subcellular location">
    <subcellularLocation>
        <location evidence="1">Membrane</location>
    </subcellularLocation>
    <subcellularLocation>
        <location evidence="9">Mitochondrion membrane</location>
        <topology evidence="9">Multi-pass membrane protein</topology>
    </subcellularLocation>
</comment>
<dbReference type="InterPro" id="IPR000440">
    <property type="entry name" value="NADH_UbQ/plastoQ_OxRdtase_su3"/>
</dbReference>
<accession>Q5KT44</accession>
<evidence type="ECO:0000256" key="1">
    <source>
        <dbReference type="ARBA" id="ARBA00004370"/>
    </source>
</evidence>
<keyword evidence="9" id="KW-0679">Respiratory chain</keyword>
<dbReference type="InterPro" id="IPR038430">
    <property type="entry name" value="NDAH_ubi_oxred_su3_sf"/>
</dbReference>
<evidence type="ECO:0000256" key="4">
    <source>
        <dbReference type="ARBA" id="ARBA00022448"/>
    </source>
</evidence>
<keyword evidence="6 9" id="KW-1133">Transmembrane helix</keyword>
<evidence type="ECO:0000256" key="6">
    <source>
        <dbReference type="ARBA" id="ARBA00022989"/>
    </source>
</evidence>
<evidence type="ECO:0000256" key="9">
    <source>
        <dbReference type="RuleBase" id="RU003640"/>
    </source>
</evidence>
<reference evidence="10" key="1">
    <citation type="journal article" date="2005" name="Mol. Phylogenet. Evol.">
        <title>Complete nucleotide sequence of the mitochondrial genome of Doliolum nationalis with implications for evolution of urochordates.</title>
        <authorList>
            <person name="Yokobori S."/>
            <person name="Oshima T."/>
            <person name="Wada H."/>
        </authorList>
    </citation>
    <scope>NUCLEOTIDE SEQUENCE</scope>
</reference>
<organism evidence="10">
    <name type="scientific">Doliolum nationalis</name>
    <name type="common">Planktonic tunicate</name>
    <dbReference type="NCBI Taxonomy" id="76841"/>
    <lineage>
        <taxon>Eukaryota</taxon>
        <taxon>Metazoa</taxon>
        <taxon>Chordata</taxon>
        <taxon>Tunicata</taxon>
        <taxon>Thaliacea</taxon>
        <taxon>Doliolida</taxon>
        <taxon>Doliolidae</taxon>
        <taxon>Doliolum</taxon>
    </lineage>
</organism>
<evidence type="ECO:0000256" key="8">
    <source>
        <dbReference type="ARBA" id="ARBA00049551"/>
    </source>
</evidence>
<keyword evidence="9" id="KW-0830">Ubiquinone</keyword>
<comment type="similarity">
    <text evidence="2 9">Belongs to the complex I subunit 3 family.</text>
</comment>
<evidence type="ECO:0000313" key="10">
    <source>
        <dbReference type="EMBL" id="BAD86522.1"/>
    </source>
</evidence>
<dbReference type="GO" id="GO:0031966">
    <property type="term" value="C:mitochondrial membrane"/>
    <property type="evidence" value="ECO:0007669"/>
    <property type="project" value="UniProtKB-SubCell"/>
</dbReference>
<keyword evidence="9" id="KW-0249">Electron transport</keyword>
<keyword evidence="9" id="KW-0520">NAD</keyword>
<feature type="transmembrane region" description="Helical" evidence="9">
    <location>
        <begin position="76"/>
        <end position="96"/>
    </location>
</feature>
<comment type="catalytic activity">
    <reaction evidence="8 9">
        <text>a ubiquinone + NADH + 5 H(+)(in) = a ubiquinol + NAD(+) + 4 H(+)(out)</text>
        <dbReference type="Rhea" id="RHEA:29091"/>
        <dbReference type="Rhea" id="RHEA-COMP:9565"/>
        <dbReference type="Rhea" id="RHEA-COMP:9566"/>
        <dbReference type="ChEBI" id="CHEBI:15378"/>
        <dbReference type="ChEBI" id="CHEBI:16389"/>
        <dbReference type="ChEBI" id="CHEBI:17976"/>
        <dbReference type="ChEBI" id="CHEBI:57540"/>
        <dbReference type="ChEBI" id="CHEBI:57945"/>
        <dbReference type="EC" id="7.1.1.2"/>
    </reaction>
</comment>
<keyword evidence="5 9" id="KW-0812">Transmembrane</keyword>
<evidence type="ECO:0000256" key="3">
    <source>
        <dbReference type="ARBA" id="ARBA00021007"/>
    </source>
</evidence>
<sequence length="105" mass="11523">MVGVSSLLIYLGSKSLPGMDWDLVKDKGNAYECGYSDLSELGCLYSLQFYVIGLSFMIFDLEVLLILPILVSLATLTHSILLAGGFLGFILVLLFLEIKVGVLDW</sequence>
<feature type="transmembrane region" description="Helical" evidence="9">
    <location>
        <begin position="49"/>
        <end position="70"/>
    </location>
</feature>
<dbReference type="Pfam" id="PF00507">
    <property type="entry name" value="Oxidored_q4"/>
    <property type="match status" value="1"/>
</dbReference>
<evidence type="ECO:0000256" key="5">
    <source>
        <dbReference type="ARBA" id="ARBA00022692"/>
    </source>
</evidence>
<keyword evidence="9 10" id="KW-0496">Mitochondrion</keyword>
<dbReference type="PANTHER" id="PTHR11058:SF9">
    <property type="entry name" value="NADH-UBIQUINONE OXIDOREDUCTASE CHAIN 3"/>
    <property type="match status" value="1"/>
</dbReference>
<keyword evidence="9" id="KW-1278">Translocase</keyword>
<dbReference type="GO" id="GO:0008137">
    <property type="term" value="F:NADH dehydrogenase (ubiquinone) activity"/>
    <property type="evidence" value="ECO:0007669"/>
    <property type="project" value="UniProtKB-UniRule"/>
</dbReference>
<proteinExistence type="inferred from homology"/>
<evidence type="ECO:0000256" key="7">
    <source>
        <dbReference type="ARBA" id="ARBA00023136"/>
    </source>
</evidence>
<keyword evidence="7 9" id="KW-0472">Membrane</keyword>
<dbReference type="AlphaFoldDB" id="Q5KT44"/>
<dbReference type="EC" id="7.1.1.2" evidence="9"/>